<evidence type="ECO:0000256" key="1">
    <source>
        <dbReference type="ARBA" id="ARBA00004651"/>
    </source>
</evidence>
<dbReference type="GO" id="GO:0005886">
    <property type="term" value="C:plasma membrane"/>
    <property type="evidence" value="ECO:0007669"/>
    <property type="project" value="UniProtKB-SubCell"/>
</dbReference>
<keyword evidence="3" id="KW-0328">Glycosyltransferase</keyword>
<gene>
    <name evidence="10" type="ORF">A4R35_12550</name>
</gene>
<accession>A0A328VF04</accession>
<feature type="transmembrane region" description="Helical" evidence="8">
    <location>
        <begin position="291"/>
        <end position="310"/>
    </location>
</feature>
<dbReference type="GO" id="GO:0009103">
    <property type="term" value="P:lipopolysaccharide biosynthetic process"/>
    <property type="evidence" value="ECO:0007669"/>
    <property type="project" value="UniProtKB-ARBA"/>
</dbReference>
<sequence length="528" mass="57943">MTNEVIVDRLAPVSTTSGPQRARSRWLSIAGLCLLLAIGLGMRLYQLGQPLERDFDEGVYLQSLRAMSHGFALYSQTFYSQPPFFLESVFPIYALAGQTLWAGRLAIALLSLCGLIGAWLLGKALQGYTGAFIALLLTLTSVSFLNESRVLQADGPSVALSLLAVGLAFHWWQKPAGWRGLLLAILSGAALALSIFTKFLVAPALLPVASLVLARYWQLRRSPQGEASPAQHQRLVLWAPVAGILAFLLVTLLLFLPFLASFPVMFQSIVSFHTQSSESFRYTLRTLTLPLLAQGLLTPLTLAGLAGTIIAGLRRDWRVVPLLLWLGGTLAVLLEQRPLFAHHLIALVPPFVGLSALGSPDLAALRRWLQAGSRESQRYPALASSIMVIVLAISCTYAFGQDILYFRQPPHPVTPVGPLQRVATDLEHFTKPGDMVISDEPLAVALAGRDTPPWLVDTSSVRIHTGYLTLQDLITASQEPQVRAVLFFSSRFHLPEVEGYHSWVAQHFHLVRTYGKDGTGHPQELWVR</sequence>
<keyword evidence="11" id="KW-1185">Reference proteome</keyword>
<keyword evidence="6 8" id="KW-1133">Transmembrane helix</keyword>
<evidence type="ECO:0000256" key="8">
    <source>
        <dbReference type="SAM" id="Phobius"/>
    </source>
</evidence>
<dbReference type="AlphaFoldDB" id="A0A328VF04"/>
<name>A0A328VF04_9CHLR</name>
<organism evidence="10 11">
    <name type="scientific">Thermogemmatispora tikiterensis</name>
    <dbReference type="NCBI Taxonomy" id="1825093"/>
    <lineage>
        <taxon>Bacteria</taxon>
        <taxon>Bacillati</taxon>
        <taxon>Chloroflexota</taxon>
        <taxon>Ktedonobacteria</taxon>
        <taxon>Thermogemmatisporales</taxon>
        <taxon>Thermogemmatisporaceae</taxon>
        <taxon>Thermogemmatispora</taxon>
    </lineage>
</organism>
<evidence type="ECO:0000313" key="11">
    <source>
        <dbReference type="Proteomes" id="UP000248706"/>
    </source>
</evidence>
<feature type="domain" description="Glycosyltransferase RgtA/B/C/D-like" evidence="9">
    <location>
        <begin position="92"/>
        <end position="214"/>
    </location>
</feature>
<feature type="transmembrane region" description="Helical" evidence="8">
    <location>
        <begin position="317"/>
        <end position="334"/>
    </location>
</feature>
<feature type="transmembrane region" description="Helical" evidence="8">
    <location>
        <begin position="235"/>
        <end position="260"/>
    </location>
</feature>
<dbReference type="InterPro" id="IPR038731">
    <property type="entry name" value="RgtA/B/C-like"/>
</dbReference>
<comment type="caution">
    <text evidence="10">The sequence shown here is derived from an EMBL/GenBank/DDBJ whole genome shotgun (WGS) entry which is preliminary data.</text>
</comment>
<feature type="transmembrane region" description="Helical" evidence="8">
    <location>
        <begin position="340"/>
        <end position="358"/>
    </location>
</feature>
<dbReference type="Pfam" id="PF13231">
    <property type="entry name" value="PMT_2"/>
    <property type="match status" value="1"/>
</dbReference>
<evidence type="ECO:0000256" key="6">
    <source>
        <dbReference type="ARBA" id="ARBA00022989"/>
    </source>
</evidence>
<feature type="transmembrane region" description="Helical" evidence="8">
    <location>
        <begin position="379"/>
        <end position="400"/>
    </location>
</feature>
<feature type="transmembrane region" description="Helical" evidence="8">
    <location>
        <begin position="157"/>
        <end position="173"/>
    </location>
</feature>
<keyword evidence="2" id="KW-1003">Cell membrane</keyword>
<dbReference type="EMBL" id="MCIF01000002">
    <property type="protein sequence ID" value="RAQ96368.1"/>
    <property type="molecule type" value="Genomic_DNA"/>
</dbReference>
<feature type="transmembrane region" description="Helical" evidence="8">
    <location>
        <begin position="185"/>
        <end position="214"/>
    </location>
</feature>
<comment type="subcellular location">
    <subcellularLocation>
        <location evidence="1">Cell membrane</location>
        <topology evidence="1">Multi-pass membrane protein</topology>
    </subcellularLocation>
</comment>
<keyword evidence="5 8" id="KW-0812">Transmembrane</keyword>
<evidence type="ECO:0000259" key="9">
    <source>
        <dbReference type="Pfam" id="PF13231"/>
    </source>
</evidence>
<protein>
    <recommendedName>
        <fullName evidence="9">Glycosyltransferase RgtA/B/C/D-like domain-containing protein</fullName>
    </recommendedName>
</protein>
<keyword evidence="4" id="KW-0808">Transferase</keyword>
<dbReference type="PANTHER" id="PTHR33908">
    <property type="entry name" value="MANNOSYLTRANSFERASE YKCB-RELATED"/>
    <property type="match status" value="1"/>
</dbReference>
<evidence type="ECO:0000256" key="4">
    <source>
        <dbReference type="ARBA" id="ARBA00022679"/>
    </source>
</evidence>
<evidence type="ECO:0000313" key="10">
    <source>
        <dbReference type="EMBL" id="RAQ96368.1"/>
    </source>
</evidence>
<evidence type="ECO:0000256" key="7">
    <source>
        <dbReference type="ARBA" id="ARBA00023136"/>
    </source>
</evidence>
<dbReference type="Proteomes" id="UP000248706">
    <property type="component" value="Unassembled WGS sequence"/>
</dbReference>
<dbReference type="OrthoDB" id="3404947at2"/>
<evidence type="ECO:0000256" key="5">
    <source>
        <dbReference type="ARBA" id="ARBA00022692"/>
    </source>
</evidence>
<dbReference type="GO" id="GO:0016763">
    <property type="term" value="F:pentosyltransferase activity"/>
    <property type="evidence" value="ECO:0007669"/>
    <property type="project" value="TreeGrafter"/>
</dbReference>
<feature type="transmembrane region" description="Helical" evidence="8">
    <location>
        <begin position="26"/>
        <end position="45"/>
    </location>
</feature>
<keyword evidence="7 8" id="KW-0472">Membrane</keyword>
<evidence type="ECO:0000256" key="2">
    <source>
        <dbReference type="ARBA" id="ARBA00022475"/>
    </source>
</evidence>
<evidence type="ECO:0000256" key="3">
    <source>
        <dbReference type="ARBA" id="ARBA00022676"/>
    </source>
</evidence>
<dbReference type="PANTHER" id="PTHR33908:SF11">
    <property type="entry name" value="MEMBRANE PROTEIN"/>
    <property type="match status" value="1"/>
</dbReference>
<reference evidence="10 11" key="1">
    <citation type="submission" date="2016-08" db="EMBL/GenBank/DDBJ databases">
        <title>Analysis of Carbohydrate Active Enzymes in Thermogemmatispora T81 Reveals Carbohydrate Degradation Ability.</title>
        <authorList>
            <person name="Tomazini A."/>
            <person name="Lal S."/>
            <person name="Stott M."/>
            <person name="Henrissat B."/>
            <person name="Polikarpov I."/>
            <person name="Sparling R."/>
            <person name="Levin D.B."/>
        </authorList>
    </citation>
    <scope>NUCLEOTIDE SEQUENCE [LARGE SCALE GENOMIC DNA]</scope>
    <source>
        <strain evidence="10 11">T81</strain>
    </source>
</reference>
<proteinExistence type="predicted"/>
<feature type="transmembrane region" description="Helical" evidence="8">
    <location>
        <begin position="101"/>
        <end position="121"/>
    </location>
</feature>
<dbReference type="InterPro" id="IPR050297">
    <property type="entry name" value="LipidA_mod_glycosyltrf_83"/>
</dbReference>
<feature type="transmembrane region" description="Helical" evidence="8">
    <location>
        <begin position="127"/>
        <end position="145"/>
    </location>
</feature>